<accession>A0A1J4JNN0</accession>
<name>A0A1J4JNN0_9EUKA</name>
<reference evidence="3" key="1">
    <citation type="submission" date="2016-10" db="EMBL/GenBank/DDBJ databases">
        <authorList>
            <person name="Benchimol M."/>
            <person name="Almeida L.G."/>
            <person name="Vasconcelos A.T."/>
            <person name="Perreira-Neves A."/>
            <person name="Rosa I.A."/>
            <person name="Tasca T."/>
            <person name="Bogo M.R."/>
            <person name="de Souza W."/>
        </authorList>
    </citation>
    <scope>NUCLEOTIDE SEQUENCE [LARGE SCALE GENOMIC DNA]</scope>
    <source>
        <strain evidence="3">K</strain>
    </source>
</reference>
<evidence type="ECO:0000256" key="1">
    <source>
        <dbReference type="SAM" id="Coils"/>
    </source>
</evidence>
<organism evidence="3 4">
    <name type="scientific">Tritrichomonas foetus</name>
    <dbReference type="NCBI Taxonomy" id="1144522"/>
    <lineage>
        <taxon>Eukaryota</taxon>
        <taxon>Metamonada</taxon>
        <taxon>Parabasalia</taxon>
        <taxon>Tritrichomonadida</taxon>
        <taxon>Tritrichomonadidae</taxon>
        <taxon>Tritrichomonas</taxon>
    </lineage>
</organism>
<keyword evidence="4" id="KW-1185">Reference proteome</keyword>
<feature type="compositionally biased region" description="Pro residues" evidence="2">
    <location>
        <begin position="278"/>
        <end position="288"/>
    </location>
</feature>
<comment type="caution">
    <text evidence="3">The sequence shown here is derived from an EMBL/GenBank/DDBJ whole genome shotgun (WGS) entry which is preliminary data.</text>
</comment>
<proteinExistence type="predicted"/>
<dbReference type="GeneID" id="94844406"/>
<feature type="region of interest" description="Disordered" evidence="2">
    <location>
        <begin position="249"/>
        <end position="288"/>
    </location>
</feature>
<dbReference type="RefSeq" id="XP_068352252.1">
    <property type="nucleotide sequence ID" value="XM_068509702.1"/>
</dbReference>
<gene>
    <name evidence="3" type="ORF">TRFO_34515</name>
</gene>
<dbReference type="EMBL" id="MLAK01001023">
    <property type="protein sequence ID" value="OHS99115.1"/>
    <property type="molecule type" value="Genomic_DNA"/>
</dbReference>
<sequence>MHTTNINRKTSQSSLSKSLNQKPSEKNRPGTRFSGVDPSGPFTKNINMLKNSINFYKQKNNQLKETIDLLNGAMETMDERRALFKQFDKDLQEIFSRLDQRSLELTNAESKVKSFRQTPEGMSTIVNIPLSSNSERQKLLTDNEKLVQLALAQERQMVIMKMRLRLFHDHRDLSRLRRILNKLEGGGSDYREDEEITSNLKSSIQTLRKAIGRERERIRLLELNNMDDHDAATVIQKTWRGYYYRYLKNPKPKVEPQPTTPRSTAEEEEENGEAPRPDITPAPANEPM</sequence>
<keyword evidence="1" id="KW-0175">Coiled coil</keyword>
<dbReference type="AlphaFoldDB" id="A0A1J4JNN0"/>
<dbReference type="PROSITE" id="PS50096">
    <property type="entry name" value="IQ"/>
    <property type="match status" value="1"/>
</dbReference>
<evidence type="ECO:0000313" key="3">
    <source>
        <dbReference type="EMBL" id="OHS99115.1"/>
    </source>
</evidence>
<evidence type="ECO:0000256" key="2">
    <source>
        <dbReference type="SAM" id="MobiDB-lite"/>
    </source>
</evidence>
<dbReference type="Proteomes" id="UP000179807">
    <property type="component" value="Unassembled WGS sequence"/>
</dbReference>
<protein>
    <submittedName>
        <fullName evidence="3">IQ calmodulin-binding motif family protein</fullName>
    </submittedName>
</protein>
<feature type="compositionally biased region" description="Low complexity" evidence="2">
    <location>
        <begin position="11"/>
        <end position="22"/>
    </location>
</feature>
<evidence type="ECO:0000313" key="4">
    <source>
        <dbReference type="Proteomes" id="UP000179807"/>
    </source>
</evidence>
<feature type="region of interest" description="Disordered" evidence="2">
    <location>
        <begin position="1"/>
        <end position="41"/>
    </location>
</feature>
<dbReference type="VEuPathDB" id="TrichDB:TRFO_34515"/>
<feature type="coiled-coil region" evidence="1">
    <location>
        <begin position="46"/>
        <end position="80"/>
    </location>
</feature>
<dbReference type="Gene3D" id="1.20.5.190">
    <property type="match status" value="1"/>
</dbReference>
<feature type="compositionally biased region" description="Polar residues" evidence="2">
    <location>
        <begin position="1"/>
        <end position="10"/>
    </location>
</feature>